<comment type="caution">
    <text evidence="1">The sequence shown here is derived from an EMBL/GenBank/DDBJ whole genome shotgun (WGS) entry which is preliminary data.</text>
</comment>
<dbReference type="EMBL" id="CM023479">
    <property type="protein sequence ID" value="KAH7974542.1"/>
    <property type="molecule type" value="Genomic_DNA"/>
</dbReference>
<gene>
    <name evidence="1" type="ORF">HPB49_016508</name>
</gene>
<evidence type="ECO:0000313" key="2">
    <source>
        <dbReference type="Proteomes" id="UP000821865"/>
    </source>
</evidence>
<evidence type="ECO:0000313" key="1">
    <source>
        <dbReference type="EMBL" id="KAH7974542.1"/>
    </source>
</evidence>
<proteinExistence type="predicted"/>
<protein>
    <submittedName>
        <fullName evidence="1">Uncharacterized protein</fullName>
    </submittedName>
</protein>
<sequence>MALLGHASLQFIIISVSGIADTARLFAAEYGTPVRLPCDENVEAADELSALSAFDAVWTDPRGVTLVGGGDDDQGSGAAELRGDPWVDAFSGDLSLAAVDFADAGEYSCSARYADGEALTEPRESKHTLQDNLRPVYLFFLVYETPVAGQCECGCELIGNVCLACSPGQYGKSGACHLCSVGSFNERHGALCCQRCPFLYVTWGRGATSRQGCSGVLHDFLIGLAVLACLSINLYALFKFSGPIVLDSLCEYVFKEANASKLGPGADVSDDALDDGMPDDVFDGISRLITRLKKRKLPKASGEEDAPLLPASEPAVELECSDDDVDQRVVCYNHDASPEPADDAPRIVPVGSLRHPKFPSVIRSGEDVFTDPGHSISERNNTSPEGEDSGNLSDVVALVGSPEADWISSGRRRWIGRYDVTVARTSKCESRHLLMASALADGLSERSGGTSSLPEQRATYDVFAGRWSSTETADSASDVSFLPDDSRSCSTGANSYGTFERKSGSSKRTRRPAISVGDRCALHELQQR</sequence>
<keyword evidence="2" id="KW-1185">Reference proteome</keyword>
<dbReference type="Proteomes" id="UP000821865">
    <property type="component" value="Chromosome 10"/>
</dbReference>
<organism evidence="1 2">
    <name type="scientific">Dermacentor silvarum</name>
    <name type="common">Tick</name>
    <dbReference type="NCBI Taxonomy" id="543639"/>
    <lineage>
        <taxon>Eukaryota</taxon>
        <taxon>Metazoa</taxon>
        <taxon>Ecdysozoa</taxon>
        <taxon>Arthropoda</taxon>
        <taxon>Chelicerata</taxon>
        <taxon>Arachnida</taxon>
        <taxon>Acari</taxon>
        <taxon>Parasitiformes</taxon>
        <taxon>Ixodida</taxon>
        <taxon>Ixodoidea</taxon>
        <taxon>Ixodidae</taxon>
        <taxon>Rhipicephalinae</taxon>
        <taxon>Dermacentor</taxon>
    </lineage>
</organism>
<reference evidence="1" key="1">
    <citation type="submission" date="2020-05" db="EMBL/GenBank/DDBJ databases">
        <title>Large-scale comparative analyses of tick genomes elucidate their genetic diversity and vector capacities.</title>
        <authorList>
            <person name="Jia N."/>
            <person name="Wang J."/>
            <person name="Shi W."/>
            <person name="Du L."/>
            <person name="Sun Y."/>
            <person name="Zhan W."/>
            <person name="Jiang J."/>
            <person name="Wang Q."/>
            <person name="Zhang B."/>
            <person name="Ji P."/>
            <person name="Sakyi L.B."/>
            <person name="Cui X."/>
            <person name="Yuan T."/>
            <person name="Jiang B."/>
            <person name="Yang W."/>
            <person name="Lam T.T.-Y."/>
            <person name="Chang Q."/>
            <person name="Ding S."/>
            <person name="Wang X."/>
            <person name="Zhu J."/>
            <person name="Ruan X."/>
            <person name="Zhao L."/>
            <person name="Wei J."/>
            <person name="Que T."/>
            <person name="Du C."/>
            <person name="Cheng J."/>
            <person name="Dai P."/>
            <person name="Han X."/>
            <person name="Huang E."/>
            <person name="Gao Y."/>
            <person name="Liu J."/>
            <person name="Shao H."/>
            <person name="Ye R."/>
            <person name="Li L."/>
            <person name="Wei W."/>
            <person name="Wang X."/>
            <person name="Wang C."/>
            <person name="Yang T."/>
            <person name="Huo Q."/>
            <person name="Li W."/>
            <person name="Guo W."/>
            <person name="Chen H."/>
            <person name="Zhou L."/>
            <person name="Ni X."/>
            <person name="Tian J."/>
            <person name="Zhou Y."/>
            <person name="Sheng Y."/>
            <person name="Liu T."/>
            <person name="Pan Y."/>
            <person name="Xia L."/>
            <person name="Li J."/>
            <person name="Zhao F."/>
            <person name="Cao W."/>
        </authorList>
    </citation>
    <scope>NUCLEOTIDE SEQUENCE</scope>
    <source>
        <strain evidence="1">Dsil-2018</strain>
    </source>
</reference>
<name>A0ACB8DPE1_DERSI</name>
<accession>A0ACB8DPE1</accession>